<name>K6YKZ5_9ALTE</name>
<dbReference type="InterPro" id="IPR027417">
    <property type="entry name" value="P-loop_NTPase"/>
</dbReference>
<evidence type="ECO:0000259" key="11">
    <source>
        <dbReference type="PROSITE" id="PS51192"/>
    </source>
</evidence>
<dbReference type="InterPro" id="IPR013562">
    <property type="entry name" value="TmcA/NAT10_N"/>
</dbReference>
<keyword evidence="4 9" id="KW-0819">tRNA processing</keyword>
<dbReference type="HAMAP" id="MF_01886">
    <property type="entry name" value="tRNA_acetyltr_TmcA"/>
    <property type="match status" value="1"/>
</dbReference>
<dbReference type="STRING" id="493475.GARC_1844"/>
<keyword evidence="5 9" id="KW-0547">Nucleotide-binding</keyword>
<gene>
    <name evidence="9 12" type="primary">tmcA</name>
    <name evidence="12" type="ORF">GARC_1844</name>
</gene>
<dbReference type="RefSeq" id="WP_007618996.1">
    <property type="nucleotide sequence ID" value="NZ_BAEO01000024.1"/>
</dbReference>
<comment type="function">
    <text evidence="9">Catalyzes the formation of N(4)-acetylcytidine (ac(4)C) at the wobble position of tRNA(Met), by using acetyl-CoA as an acetyl donor and ATP (or GTP).</text>
</comment>
<accession>K6YKZ5</accession>
<dbReference type="CDD" id="cd04301">
    <property type="entry name" value="NAT_SF"/>
    <property type="match status" value="1"/>
</dbReference>
<dbReference type="EC" id="2.3.1.193" evidence="9"/>
<dbReference type="Gene3D" id="3.40.50.300">
    <property type="entry name" value="P-loop containing nucleotide triphosphate hydrolases"/>
    <property type="match status" value="1"/>
</dbReference>
<evidence type="ECO:0000256" key="7">
    <source>
        <dbReference type="ARBA" id="ARBA00022884"/>
    </source>
</evidence>
<organism evidence="12 13">
    <name type="scientific">Paraglaciecola arctica BSs20135</name>
    <dbReference type="NCBI Taxonomy" id="493475"/>
    <lineage>
        <taxon>Bacteria</taxon>
        <taxon>Pseudomonadati</taxon>
        <taxon>Pseudomonadota</taxon>
        <taxon>Gammaproteobacteria</taxon>
        <taxon>Alteromonadales</taxon>
        <taxon>Alteromonadaceae</taxon>
        <taxon>Paraglaciecola</taxon>
    </lineage>
</organism>
<evidence type="ECO:0000256" key="9">
    <source>
        <dbReference type="HAMAP-Rule" id="MF_01886"/>
    </source>
</evidence>
<evidence type="ECO:0000256" key="4">
    <source>
        <dbReference type="ARBA" id="ARBA00022694"/>
    </source>
</evidence>
<dbReference type="InterPro" id="IPR000182">
    <property type="entry name" value="GNAT_dom"/>
</dbReference>
<dbReference type="Gene3D" id="1.20.120.890">
    <property type="entry name" value="tRNA(Met) cytidine acetyltransferase, tail domain"/>
    <property type="match status" value="1"/>
</dbReference>
<keyword evidence="1 9" id="KW-0963">Cytoplasm</keyword>
<reference evidence="12 13" key="1">
    <citation type="journal article" date="2017" name="Antonie Van Leeuwenhoek">
        <title>Rhizobium rhizosphaerae sp. nov., a novel species isolated from rice rhizosphere.</title>
        <authorList>
            <person name="Zhao J.J."/>
            <person name="Zhang J."/>
            <person name="Zhang R.J."/>
            <person name="Zhang C.W."/>
            <person name="Yin H.Q."/>
            <person name="Zhang X.X."/>
        </authorList>
    </citation>
    <scope>NUCLEOTIDE SEQUENCE [LARGE SCALE GENOMIC DNA]</scope>
    <source>
        <strain evidence="12 13">BSs20135</strain>
    </source>
</reference>
<dbReference type="eggNOG" id="COG1444">
    <property type="taxonomic scope" value="Bacteria"/>
</dbReference>
<dbReference type="GO" id="GO:0051392">
    <property type="term" value="F:tRNA cytidine N4-acetyltransferase activity"/>
    <property type="evidence" value="ECO:0007669"/>
    <property type="project" value="UniProtKB-UniRule"/>
</dbReference>
<keyword evidence="13" id="KW-1185">Reference proteome</keyword>
<dbReference type="GO" id="GO:0005737">
    <property type="term" value="C:cytoplasm"/>
    <property type="evidence" value="ECO:0007669"/>
    <property type="project" value="UniProtKB-SubCell"/>
</dbReference>
<keyword evidence="6 9" id="KW-0067">ATP-binding</keyword>
<keyword evidence="7 9" id="KW-0694">RNA-binding</keyword>
<dbReference type="SUPFAM" id="SSF52540">
    <property type="entry name" value="P-loop containing nucleoside triphosphate hydrolases"/>
    <property type="match status" value="1"/>
</dbReference>
<evidence type="ECO:0000256" key="1">
    <source>
        <dbReference type="ARBA" id="ARBA00022490"/>
    </source>
</evidence>
<comment type="caution">
    <text evidence="12">The sequence shown here is derived from an EMBL/GenBank/DDBJ whole genome shotgun (WGS) entry which is preliminary data.</text>
</comment>
<dbReference type="Pfam" id="PF05127">
    <property type="entry name" value="NAT10_TcmA_helicase"/>
    <property type="match status" value="1"/>
</dbReference>
<comment type="subcellular location">
    <subcellularLocation>
        <location evidence="9">Cytoplasm</location>
    </subcellularLocation>
</comment>
<dbReference type="OrthoDB" id="5578851at2"/>
<evidence type="ECO:0000256" key="6">
    <source>
        <dbReference type="ARBA" id="ARBA00022840"/>
    </source>
</evidence>
<dbReference type="AlphaFoldDB" id="K6YKZ5"/>
<evidence type="ECO:0000256" key="8">
    <source>
        <dbReference type="ARBA" id="ARBA00023315"/>
    </source>
</evidence>
<keyword evidence="2 9" id="KW-0820">tRNA-binding</keyword>
<dbReference type="InterPro" id="IPR007807">
    <property type="entry name" value="TcmA/NAT10_helicase"/>
</dbReference>
<evidence type="ECO:0000256" key="2">
    <source>
        <dbReference type="ARBA" id="ARBA00022555"/>
    </source>
</evidence>
<proteinExistence type="inferred from homology"/>
<dbReference type="GO" id="GO:0002101">
    <property type="term" value="P:tRNA wobble cytosine modification"/>
    <property type="evidence" value="ECO:0007669"/>
    <property type="project" value="UniProtKB-UniRule"/>
</dbReference>
<dbReference type="InterPro" id="IPR016181">
    <property type="entry name" value="Acyl_CoA_acyltransferase"/>
</dbReference>
<dbReference type="PROSITE" id="PS51192">
    <property type="entry name" value="HELICASE_ATP_BIND_1"/>
    <property type="match status" value="1"/>
</dbReference>
<feature type="binding site" evidence="9">
    <location>
        <position position="180"/>
    </location>
    <ligand>
        <name>ATP</name>
        <dbReference type="ChEBI" id="CHEBI:30616"/>
    </ligand>
</feature>
<feature type="domain" description="Helicase ATP-binding" evidence="11">
    <location>
        <begin position="190"/>
        <end position="331"/>
    </location>
</feature>
<evidence type="ECO:0000313" key="13">
    <source>
        <dbReference type="Proteomes" id="UP000006327"/>
    </source>
</evidence>
<evidence type="ECO:0000256" key="5">
    <source>
        <dbReference type="ARBA" id="ARBA00022741"/>
    </source>
</evidence>
<dbReference type="GO" id="GO:1990883">
    <property type="term" value="F:18S rRNA cytidine N-acetyltransferase activity"/>
    <property type="evidence" value="ECO:0007669"/>
    <property type="project" value="TreeGrafter"/>
</dbReference>
<dbReference type="PANTHER" id="PTHR10925">
    <property type="entry name" value="N-ACETYLTRANSFERASE 10"/>
    <property type="match status" value="1"/>
</dbReference>
<dbReference type="Pfam" id="PF13718">
    <property type="entry name" value="GNAT_acetyltr_2"/>
    <property type="match status" value="1"/>
</dbReference>
<dbReference type="GO" id="GO:0000049">
    <property type="term" value="F:tRNA binding"/>
    <property type="evidence" value="ECO:0007669"/>
    <property type="project" value="UniProtKB-UniRule"/>
</dbReference>
<keyword evidence="8 9" id="KW-0012">Acyltransferase</keyword>
<evidence type="ECO:0000313" key="12">
    <source>
        <dbReference type="EMBL" id="GAC18812.1"/>
    </source>
</evidence>
<comment type="catalytic activity">
    <reaction evidence="9">
        <text>cytidine(34) in elongator tRNA(Met) + acetyl-CoA + ATP + H2O = N(4)-acetylcytidine(34) in elongator tRNA(Met) + ADP + phosphate + CoA + H(+)</text>
        <dbReference type="Rhea" id="RHEA:43788"/>
        <dbReference type="Rhea" id="RHEA-COMP:10693"/>
        <dbReference type="Rhea" id="RHEA-COMP:10694"/>
        <dbReference type="ChEBI" id="CHEBI:15377"/>
        <dbReference type="ChEBI" id="CHEBI:15378"/>
        <dbReference type="ChEBI" id="CHEBI:30616"/>
        <dbReference type="ChEBI" id="CHEBI:43474"/>
        <dbReference type="ChEBI" id="CHEBI:57287"/>
        <dbReference type="ChEBI" id="CHEBI:57288"/>
        <dbReference type="ChEBI" id="CHEBI:74900"/>
        <dbReference type="ChEBI" id="CHEBI:82748"/>
        <dbReference type="ChEBI" id="CHEBI:456216"/>
        <dbReference type="EC" id="2.3.1.193"/>
    </reaction>
</comment>
<dbReference type="SUPFAM" id="SSF55729">
    <property type="entry name" value="Acyl-CoA N-acyltransferases (Nat)"/>
    <property type="match status" value="1"/>
</dbReference>
<dbReference type="GO" id="GO:0051391">
    <property type="term" value="P:tRNA acetylation"/>
    <property type="evidence" value="ECO:0007669"/>
    <property type="project" value="UniProtKB-UniRule"/>
</dbReference>
<dbReference type="Gene3D" id="3.40.50.11040">
    <property type="match status" value="1"/>
</dbReference>
<feature type="binding site" evidence="9">
    <location>
        <position position="348"/>
    </location>
    <ligand>
        <name>ATP</name>
        <dbReference type="ChEBI" id="CHEBI:30616"/>
    </ligand>
</feature>
<feature type="domain" description="N-acetyltransferase" evidence="10">
    <location>
        <begin position="389"/>
        <end position="580"/>
    </location>
</feature>
<dbReference type="InterPro" id="IPR032672">
    <property type="entry name" value="TmcA/NAT10/Kre33"/>
</dbReference>
<dbReference type="GO" id="GO:0005524">
    <property type="term" value="F:ATP binding"/>
    <property type="evidence" value="ECO:0007669"/>
    <property type="project" value="UniProtKB-UniRule"/>
</dbReference>
<dbReference type="Gene3D" id="3.40.630.30">
    <property type="match status" value="1"/>
</dbReference>
<evidence type="ECO:0000256" key="3">
    <source>
        <dbReference type="ARBA" id="ARBA00022679"/>
    </source>
</evidence>
<dbReference type="Proteomes" id="UP000006327">
    <property type="component" value="Unassembled WGS sequence"/>
</dbReference>
<dbReference type="Pfam" id="PF08351">
    <property type="entry name" value="TmcA_N"/>
    <property type="match status" value="1"/>
</dbReference>
<dbReference type="InterPro" id="IPR038321">
    <property type="entry name" value="TmcA_C_sf"/>
</dbReference>
<keyword evidence="3 9" id="KW-0808">Transferase</keyword>
<protein>
    <recommendedName>
        <fullName evidence="9">tRNA(Met) cytidine acetyltransferase TmcA</fullName>
        <ecNumber evidence="9">2.3.1.193</ecNumber>
    </recommendedName>
</protein>
<dbReference type="EMBL" id="BAEO01000024">
    <property type="protein sequence ID" value="GAC18812.1"/>
    <property type="molecule type" value="Genomic_DNA"/>
</dbReference>
<dbReference type="PANTHER" id="PTHR10925:SF5">
    <property type="entry name" value="RNA CYTIDINE ACETYLTRANSFERASE"/>
    <property type="match status" value="1"/>
</dbReference>
<dbReference type="InterPro" id="IPR024914">
    <property type="entry name" value="tRNA_acetyltr_TmcA"/>
</dbReference>
<comment type="similarity">
    <text evidence="9">Belongs to the TmcA family.</text>
</comment>
<dbReference type="GO" id="GO:1904812">
    <property type="term" value="P:rRNA acetylation involved in maturation of SSU-rRNA"/>
    <property type="evidence" value="ECO:0007669"/>
    <property type="project" value="TreeGrafter"/>
</dbReference>
<dbReference type="PROSITE" id="PS51186">
    <property type="entry name" value="GNAT"/>
    <property type="match status" value="1"/>
</dbReference>
<evidence type="ECO:0000259" key="10">
    <source>
        <dbReference type="PROSITE" id="PS51186"/>
    </source>
</evidence>
<comment type="caution">
    <text evidence="9">Lacks conserved residue(s) required for the propagation of feature annotation.</text>
</comment>
<sequence>MNLPEQLFRWFQQRQSKLCHRQLLVITGREDWVKNAAISLLDDQDIQSTLWIGETQTNYHNVEIKDYRSKLGHEYDWIVLDCFSGFRANAAMALSGTVKANGLMVILCPELSEWPNYADPEKINRISYGYQNKHTPSYFIRHLVSAFNEDSSVAMLSKDKFFGQAIVVEESSNNDRYREQELAVKSICSVAQGHRNRPLVLTADRGRGKSSALGIAAAKLMQISAKTICLTAPHIHTVEQVFFHIKRLLPDALVTKNSVIYQTSSLTFKPIDILLEDGSKVDLLLIDEASAIPVNILNKLAEKFTRVVFSSTVHGYEGSGRGFEMRFIKQLALLKPNFKTVHMIQPIRWYKHDTLEQFWFNTMFQNMSHSIQNIESMDQTINCQHVSKAQLSSDKNLLASIFSLLIDAHYQTSQDDLQRLLDAPEIECFILSRGVDLIGVAQIVEEGGNCFSELAANIADCSRRVKGHLVAQNLSSSYNMSPFLLAQQWRISRIAIAPEHQRKALGKQLIKYVEQQARQQHIEFLTTSFGCNTDILKFWYSRDFLLTKLSVKPEVSSGEHSAICIKPLTNRALEMSGLMHKEFHQELLYQMDKNFQYLSEDLILQILLFATTAKVSPCENIETLKQFAIGKRAYFTCKRLLKEYLINNPTCLLSLTTQEQALLVAALLQNITDQSLAAKFSLSGKKQIEQALKMSFAKILIAQ</sequence>
<dbReference type="InterPro" id="IPR014001">
    <property type="entry name" value="Helicase_ATP-bd"/>
</dbReference>